<keyword evidence="6" id="KW-1185">Reference proteome</keyword>
<dbReference type="InterPro" id="IPR036641">
    <property type="entry name" value="HPT_dom_sf"/>
</dbReference>
<evidence type="ECO:0000259" key="4">
    <source>
        <dbReference type="PROSITE" id="PS50894"/>
    </source>
</evidence>
<dbReference type="PANTHER" id="PTHR43395:SF10">
    <property type="entry name" value="CHEMOTAXIS PROTEIN CHEA"/>
    <property type="match status" value="1"/>
</dbReference>
<gene>
    <name evidence="5" type="ORF">GCM10011390_51090</name>
</gene>
<dbReference type="Pfam" id="PF01627">
    <property type="entry name" value="Hpt"/>
    <property type="match status" value="1"/>
</dbReference>
<reference evidence="5" key="1">
    <citation type="journal article" date="2014" name="Int. J. Syst. Evol. Microbiol.">
        <title>Complete genome sequence of Corynebacterium casei LMG S-19264T (=DSM 44701T), isolated from a smear-ripened cheese.</title>
        <authorList>
            <consortium name="US DOE Joint Genome Institute (JGI-PGF)"/>
            <person name="Walter F."/>
            <person name="Albersmeier A."/>
            <person name="Kalinowski J."/>
            <person name="Ruckert C."/>
        </authorList>
    </citation>
    <scope>NUCLEOTIDE SEQUENCE</scope>
    <source>
        <strain evidence="5">CGMCC 1.15367</strain>
    </source>
</reference>
<keyword evidence="2" id="KW-0597">Phosphoprotein</keyword>
<proteinExistence type="predicted"/>
<feature type="modified residue" description="Phosphohistidine" evidence="2">
    <location>
        <position position="46"/>
    </location>
</feature>
<dbReference type="Gene3D" id="1.20.120.160">
    <property type="entry name" value="HPT domain"/>
    <property type="match status" value="1"/>
</dbReference>
<dbReference type="InterPro" id="IPR008207">
    <property type="entry name" value="Sig_transdc_His_kin_Hpt_dom"/>
</dbReference>
<feature type="compositionally biased region" description="Basic residues" evidence="3">
    <location>
        <begin position="139"/>
        <end position="148"/>
    </location>
</feature>
<organism evidence="5 6">
    <name type="scientific">Aureimonas endophytica</name>
    <dbReference type="NCBI Taxonomy" id="2027858"/>
    <lineage>
        <taxon>Bacteria</taxon>
        <taxon>Pseudomonadati</taxon>
        <taxon>Pseudomonadota</taxon>
        <taxon>Alphaproteobacteria</taxon>
        <taxon>Hyphomicrobiales</taxon>
        <taxon>Aurantimonadaceae</taxon>
        <taxon>Aureimonas</taxon>
    </lineage>
</organism>
<evidence type="ECO:0000256" key="3">
    <source>
        <dbReference type="SAM" id="MobiDB-lite"/>
    </source>
</evidence>
<dbReference type="GO" id="GO:0004672">
    <property type="term" value="F:protein kinase activity"/>
    <property type="evidence" value="ECO:0007669"/>
    <property type="project" value="UniProtKB-ARBA"/>
</dbReference>
<reference evidence="5" key="2">
    <citation type="submission" date="2020-09" db="EMBL/GenBank/DDBJ databases">
        <authorList>
            <person name="Sun Q."/>
            <person name="Zhou Y."/>
        </authorList>
    </citation>
    <scope>NUCLEOTIDE SEQUENCE</scope>
    <source>
        <strain evidence="5">CGMCC 1.15367</strain>
    </source>
</reference>
<dbReference type="PANTHER" id="PTHR43395">
    <property type="entry name" value="SENSOR HISTIDINE KINASE CHEA"/>
    <property type="match status" value="1"/>
</dbReference>
<dbReference type="PROSITE" id="PS50894">
    <property type="entry name" value="HPT"/>
    <property type="match status" value="1"/>
</dbReference>
<accession>A0A917A3T8</accession>
<dbReference type="SMART" id="SM00073">
    <property type="entry name" value="HPT"/>
    <property type="match status" value="1"/>
</dbReference>
<dbReference type="Proteomes" id="UP000644699">
    <property type="component" value="Unassembled WGS sequence"/>
</dbReference>
<dbReference type="CDD" id="cd00088">
    <property type="entry name" value="HPT"/>
    <property type="match status" value="1"/>
</dbReference>
<dbReference type="EMBL" id="BMIQ01000019">
    <property type="protein sequence ID" value="GGE25433.1"/>
    <property type="molecule type" value="Genomic_DNA"/>
</dbReference>
<feature type="region of interest" description="Disordered" evidence="3">
    <location>
        <begin position="126"/>
        <end position="169"/>
    </location>
</feature>
<feature type="compositionally biased region" description="Low complexity" evidence="3">
    <location>
        <begin position="149"/>
        <end position="160"/>
    </location>
</feature>
<comment type="caution">
    <text evidence="5">The sequence shown here is derived from an EMBL/GenBank/DDBJ whole genome shotgun (WGS) entry which is preliminary data.</text>
</comment>
<protein>
    <recommendedName>
        <fullName evidence="4">HPt domain-containing protein</fullName>
    </recommendedName>
</protein>
<feature type="domain" description="HPt" evidence="4">
    <location>
        <begin position="1"/>
        <end position="103"/>
    </location>
</feature>
<sequence length="169" mass="17992">MNAGNAVETFLNEARDLLEQLEAALLDLEARPDDAELINTTFRALHTLKGSGGMFGPPDMAAFAHRLEDAFEKVRRGEAPLTPQLVGVLLASADQIRRLLFESGADHSATSADLVAALAAAVGDVPAASAATPAPPRPPPRRRSRRRGASASRCACRRTPFSSAPTRWP</sequence>
<dbReference type="AlphaFoldDB" id="A0A917A3T8"/>
<evidence type="ECO:0000313" key="6">
    <source>
        <dbReference type="Proteomes" id="UP000644699"/>
    </source>
</evidence>
<dbReference type="InterPro" id="IPR051315">
    <property type="entry name" value="Bact_Chemotaxis_CheA"/>
</dbReference>
<dbReference type="SUPFAM" id="SSF47226">
    <property type="entry name" value="Histidine-containing phosphotransfer domain, HPT domain"/>
    <property type="match status" value="1"/>
</dbReference>
<keyword evidence="1" id="KW-0902">Two-component regulatory system</keyword>
<dbReference type="RefSeq" id="WP_308422085.1">
    <property type="nucleotide sequence ID" value="NZ_BMIQ01000019.1"/>
</dbReference>
<evidence type="ECO:0000313" key="5">
    <source>
        <dbReference type="EMBL" id="GGE25433.1"/>
    </source>
</evidence>
<dbReference type="GO" id="GO:0000160">
    <property type="term" value="P:phosphorelay signal transduction system"/>
    <property type="evidence" value="ECO:0007669"/>
    <property type="project" value="UniProtKB-KW"/>
</dbReference>
<name>A0A917A3T8_9HYPH</name>
<evidence type="ECO:0000256" key="1">
    <source>
        <dbReference type="ARBA" id="ARBA00023012"/>
    </source>
</evidence>
<evidence type="ECO:0000256" key="2">
    <source>
        <dbReference type="PROSITE-ProRule" id="PRU00110"/>
    </source>
</evidence>